<accession>A0A6J6Y4L6</accession>
<organism evidence="2">
    <name type="scientific">freshwater metagenome</name>
    <dbReference type="NCBI Taxonomy" id="449393"/>
    <lineage>
        <taxon>unclassified sequences</taxon>
        <taxon>metagenomes</taxon>
        <taxon>ecological metagenomes</taxon>
    </lineage>
</organism>
<name>A0A6J6Y4L6_9ZZZZ</name>
<dbReference type="EMBL" id="CAFBRD010000096">
    <property type="protein sequence ID" value="CAB5078292.1"/>
    <property type="molecule type" value="Genomic_DNA"/>
</dbReference>
<reference evidence="2" key="1">
    <citation type="submission" date="2020-05" db="EMBL/GenBank/DDBJ databases">
        <authorList>
            <person name="Chiriac C."/>
            <person name="Salcher M."/>
            <person name="Ghai R."/>
            <person name="Kavagutti S V."/>
        </authorList>
    </citation>
    <scope>NUCLEOTIDE SEQUENCE</scope>
</reference>
<dbReference type="AlphaFoldDB" id="A0A6J6Y4L6"/>
<gene>
    <name evidence="2" type="ORF">UFOPK2969_01647</name>
    <name evidence="3" type="ORF">UFOPK4371_01463</name>
</gene>
<evidence type="ECO:0000313" key="2">
    <source>
        <dbReference type="EMBL" id="CAB4804362.1"/>
    </source>
</evidence>
<proteinExistence type="predicted"/>
<protein>
    <submittedName>
        <fullName evidence="2">Unannotated protein</fullName>
    </submittedName>
</protein>
<feature type="region of interest" description="Disordered" evidence="1">
    <location>
        <begin position="1"/>
        <end position="29"/>
    </location>
</feature>
<evidence type="ECO:0000313" key="3">
    <source>
        <dbReference type="EMBL" id="CAB5078292.1"/>
    </source>
</evidence>
<evidence type="ECO:0000256" key="1">
    <source>
        <dbReference type="SAM" id="MobiDB-lite"/>
    </source>
</evidence>
<dbReference type="EMBL" id="CAFAAD010000172">
    <property type="protein sequence ID" value="CAB4804362.1"/>
    <property type="molecule type" value="Genomic_DNA"/>
</dbReference>
<feature type="region of interest" description="Disordered" evidence="1">
    <location>
        <begin position="44"/>
        <end position="73"/>
    </location>
</feature>
<feature type="compositionally biased region" description="Polar residues" evidence="1">
    <location>
        <begin position="1"/>
        <end position="15"/>
    </location>
</feature>
<sequence length="187" mass="20943">MSVSPTERSASTKTMKSPEAISAPFRTAKPFPRLRSSRITFDDCSSLSDASRPANSAELSELPSSTKTISHSAVRNRDFDNSSMVAAIRVDSLNIGTTRENLGTTFSSCEFTQSWSGFSPVDIFNMIGETRQRQALTPQTNLLLLDCDPHPRQGVHRRTSIRTHQQDGRLQLEIGERYIGCRRFFDR</sequence>